<dbReference type="RefSeq" id="WP_104725166.1">
    <property type="nucleotide sequence ID" value="NZ_FZNE01000016.1"/>
</dbReference>
<comment type="caution">
    <text evidence="1">The sequence shown here is derived from an EMBL/GenBank/DDBJ whole genome shotgun (WGS) entry which is preliminary data.</text>
</comment>
<organism evidence="1 2">
    <name type="scientific">Helicobacter cholecystus</name>
    <dbReference type="NCBI Taxonomy" id="45498"/>
    <lineage>
        <taxon>Bacteria</taxon>
        <taxon>Pseudomonadati</taxon>
        <taxon>Campylobacterota</taxon>
        <taxon>Epsilonproteobacteria</taxon>
        <taxon>Campylobacterales</taxon>
        <taxon>Helicobacteraceae</taxon>
        <taxon>Helicobacter</taxon>
    </lineage>
</organism>
<keyword evidence="2" id="KW-1185">Reference proteome</keyword>
<gene>
    <name evidence="1" type="ORF">CQA62_06610</name>
</gene>
<protein>
    <submittedName>
        <fullName evidence="1">Uncharacterized protein</fullName>
    </submittedName>
</protein>
<sequence length="114" mass="13371">MKIALECQSLLLQDSLRFYLSSYLCDVMECDFVISDYLERGPKPVYRLCLKNKTLPFIPERLIGDLEAFYQIQCKRSASSIARNARSDDELKEEIQALLMEFSDKFLQVIKKYK</sequence>
<evidence type="ECO:0000313" key="2">
    <source>
        <dbReference type="Proteomes" id="UP000257067"/>
    </source>
</evidence>
<dbReference type="OrthoDB" id="5361883at2"/>
<accession>A0A3D8ISX4</accession>
<evidence type="ECO:0000313" key="1">
    <source>
        <dbReference type="EMBL" id="RDU68133.1"/>
    </source>
</evidence>
<proteinExistence type="predicted"/>
<dbReference type="Proteomes" id="UP000257067">
    <property type="component" value="Unassembled WGS sequence"/>
</dbReference>
<dbReference type="AlphaFoldDB" id="A0A3D8ISX4"/>
<name>A0A3D8ISX4_9HELI</name>
<dbReference type="EMBL" id="NXLU01000013">
    <property type="protein sequence ID" value="RDU68133.1"/>
    <property type="molecule type" value="Genomic_DNA"/>
</dbReference>
<reference evidence="1 2" key="1">
    <citation type="submission" date="2018-04" db="EMBL/GenBank/DDBJ databases">
        <title>Novel Campyloabacter and Helicobacter Species and Strains.</title>
        <authorList>
            <person name="Mannion A.J."/>
            <person name="Shen Z."/>
            <person name="Fox J.G."/>
        </authorList>
    </citation>
    <scope>NUCLEOTIDE SEQUENCE [LARGE SCALE GENOMIC DNA]</scope>
    <source>
        <strain evidence="1 2">ATCC 700242</strain>
    </source>
</reference>